<organism evidence="2">
    <name type="scientific">freshwater metagenome</name>
    <dbReference type="NCBI Taxonomy" id="449393"/>
    <lineage>
        <taxon>unclassified sequences</taxon>
        <taxon>metagenomes</taxon>
        <taxon>ecological metagenomes</taxon>
    </lineage>
</organism>
<dbReference type="AlphaFoldDB" id="A0A6J6F3B1"/>
<evidence type="ECO:0000256" key="1">
    <source>
        <dbReference type="SAM" id="MobiDB-lite"/>
    </source>
</evidence>
<dbReference type="EMBL" id="CAEZTW010000090">
    <property type="protein sequence ID" value="CAB4583006.1"/>
    <property type="molecule type" value="Genomic_DNA"/>
</dbReference>
<gene>
    <name evidence="2" type="ORF">UFOPK1766_00565</name>
</gene>
<reference evidence="2" key="1">
    <citation type="submission" date="2020-05" db="EMBL/GenBank/DDBJ databases">
        <authorList>
            <person name="Chiriac C."/>
            <person name="Salcher M."/>
            <person name="Ghai R."/>
            <person name="Kavagutti S V."/>
        </authorList>
    </citation>
    <scope>NUCLEOTIDE SEQUENCE</scope>
</reference>
<name>A0A6J6F3B1_9ZZZZ</name>
<sequence length="63" mass="6571">MAINSKGAPALTIPLFIGSNSSRVIGSGSPVRADSSRMAETHNCPFVGTISPDLTKRRSPTTI</sequence>
<feature type="region of interest" description="Disordered" evidence="1">
    <location>
        <begin position="43"/>
        <end position="63"/>
    </location>
</feature>
<evidence type="ECO:0000313" key="2">
    <source>
        <dbReference type="EMBL" id="CAB4583006.1"/>
    </source>
</evidence>
<protein>
    <submittedName>
        <fullName evidence="2">Unannotated protein</fullName>
    </submittedName>
</protein>
<proteinExistence type="predicted"/>
<accession>A0A6J6F3B1</accession>